<proteinExistence type="predicted"/>
<keyword evidence="2" id="KW-1185">Reference proteome</keyword>
<accession>A0AAN9A202</accession>
<dbReference type="EMBL" id="JAXCGZ010019043">
    <property type="protein sequence ID" value="KAK7066742.1"/>
    <property type="molecule type" value="Genomic_DNA"/>
</dbReference>
<organism evidence="1 2">
    <name type="scientific">Halocaridina rubra</name>
    <name type="common">Hawaiian red shrimp</name>
    <dbReference type="NCBI Taxonomy" id="373956"/>
    <lineage>
        <taxon>Eukaryota</taxon>
        <taxon>Metazoa</taxon>
        <taxon>Ecdysozoa</taxon>
        <taxon>Arthropoda</taxon>
        <taxon>Crustacea</taxon>
        <taxon>Multicrustacea</taxon>
        <taxon>Malacostraca</taxon>
        <taxon>Eumalacostraca</taxon>
        <taxon>Eucarida</taxon>
        <taxon>Decapoda</taxon>
        <taxon>Pleocyemata</taxon>
        <taxon>Caridea</taxon>
        <taxon>Atyoidea</taxon>
        <taxon>Atyidae</taxon>
        <taxon>Halocaridina</taxon>
    </lineage>
</organism>
<sequence length="94" mass="11073">MVWSFNSLKYHLDYRLRGRMIGKVLDVNVLRGASGGIPYHYLLESRVRVGENKSKRGSKIEREVLKLNELYKREKDCEHKATLKIVWNVVKEKV</sequence>
<dbReference type="AlphaFoldDB" id="A0AAN9A202"/>
<protein>
    <submittedName>
        <fullName evidence="1">Uncharacterized protein</fullName>
    </submittedName>
</protein>
<comment type="caution">
    <text evidence="1">The sequence shown here is derived from an EMBL/GenBank/DDBJ whole genome shotgun (WGS) entry which is preliminary data.</text>
</comment>
<evidence type="ECO:0000313" key="2">
    <source>
        <dbReference type="Proteomes" id="UP001381693"/>
    </source>
</evidence>
<dbReference type="Proteomes" id="UP001381693">
    <property type="component" value="Unassembled WGS sequence"/>
</dbReference>
<evidence type="ECO:0000313" key="1">
    <source>
        <dbReference type="EMBL" id="KAK7066742.1"/>
    </source>
</evidence>
<gene>
    <name evidence="1" type="ORF">SK128_019528</name>
</gene>
<reference evidence="1 2" key="1">
    <citation type="submission" date="2023-11" db="EMBL/GenBank/DDBJ databases">
        <title>Halocaridina rubra genome assembly.</title>
        <authorList>
            <person name="Smith C."/>
        </authorList>
    </citation>
    <scope>NUCLEOTIDE SEQUENCE [LARGE SCALE GENOMIC DNA]</scope>
    <source>
        <strain evidence="1">EP-1</strain>
        <tissue evidence="1">Whole</tissue>
    </source>
</reference>
<name>A0AAN9A202_HALRR</name>